<accession>A0AAV1XYS7</accession>
<dbReference type="AlphaFoldDB" id="A0AAV1XYS7"/>
<evidence type="ECO:0000313" key="2">
    <source>
        <dbReference type="Proteomes" id="UP001497480"/>
    </source>
</evidence>
<organism evidence="1 2">
    <name type="scientific">Lupinus luteus</name>
    <name type="common">European yellow lupine</name>
    <dbReference type="NCBI Taxonomy" id="3873"/>
    <lineage>
        <taxon>Eukaryota</taxon>
        <taxon>Viridiplantae</taxon>
        <taxon>Streptophyta</taxon>
        <taxon>Embryophyta</taxon>
        <taxon>Tracheophyta</taxon>
        <taxon>Spermatophyta</taxon>
        <taxon>Magnoliopsida</taxon>
        <taxon>eudicotyledons</taxon>
        <taxon>Gunneridae</taxon>
        <taxon>Pentapetalae</taxon>
        <taxon>rosids</taxon>
        <taxon>fabids</taxon>
        <taxon>Fabales</taxon>
        <taxon>Fabaceae</taxon>
        <taxon>Papilionoideae</taxon>
        <taxon>50 kb inversion clade</taxon>
        <taxon>genistoids sensu lato</taxon>
        <taxon>core genistoids</taxon>
        <taxon>Genisteae</taxon>
        <taxon>Lupinus</taxon>
    </lineage>
</organism>
<proteinExistence type="predicted"/>
<keyword evidence="2" id="KW-1185">Reference proteome</keyword>
<comment type="caution">
    <text evidence="1">The sequence shown here is derived from an EMBL/GenBank/DDBJ whole genome shotgun (WGS) entry which is preliminary data.</text>
</comment>
<reference evidence="1 2" key="1">
    <citation type="submission" date="2024-03" db="EMBL/GenBank/DDBJ databases">
        <authorList>
            <person name="Martinez-Hernandez J."/>
        </authorList>
    </citation>
    <scope>NUCLEOTIDE SEQUENCE [LARGE SCALE GENOMIC DNA]</scope>
</reference>
<dbReference type="Proteomes" id="UP001497480">
    <property type="component" value="Unassembled WGS sequence"/>
</dbReference>
<sequence>MEISKETFETSTSLAMKRSVISYKDICKGVRMNGMFNHIDEDEEADTIHESFGFKFELEEEGANPLEEEGMQDGENSETNLLFVRLSKHERKAACMSTLGKVGDSEAIWKMIWPPFPKDTTSQALATCREYGVAIESNTCVNYGEPSLGEEIEGNFGPWMMAKRKNGKLMARLETKGKPILPGPHLG</sequence>
<dbReference type="EMBL" id="CAXHTB010000019">
    <property type="protein sequence ID" value="CAL0326142.1"/>
    <property type="molecule type" value="Genomic_DNA"/>
</dbReference>
<gene>
    <name evidence="1" type="ORF">LLUT_LOCUS27202</name>
</gene>
<name>A0AAV1XYS7_LUPLU</name>
<evidence type="ECO:0000313" key="1">
    <source>
        <dbReference type="EMBL" id="CAL0326142.1"/>
    </source>
</evidence>
<protein>
    <submittedName>
        <fullName evidence="1">Uncharacterized protein</fullName>
    </submittedName>
</protein>